<dbReference type="InterPro" id="IPR024255">
    <property type="entry name" value="GerPB"/>
</dbReference>
<comment type="caution">
    <text evidence="2">The sequence shown here is derived from an EMBL/GenBank/DDBJ whole genome shotgun (WGS) entry which is preliminary data.</text>
</comment>
<protein>
    <submittedName>
        <fullName evidence="2">Spore gernimation protein</fullName>
    </submittedName>
</protein>
<evidence type="ECO:0000256" key="1">
    <source>
        <dbReference type="SAM" id="MobiDB-lite"/>
    </source>
</evidence>
<reference evidence="2 3" key="1">
    <citation type="submission" date="2019-09" db="EMBL/GenBank/DDBJ databases">
        <title>Whole genome sequences of isolates from the Mars Exploration Rovers.</title>
        <authorList>
            <person name="Seuylemezian A."/>
            <person name="Vaishampayan P."/>
        </authorList>
    </citation>
    <scope>NUCLEOTIDE SEQUENCE [LARGE SCALE GENOMIC DNA]</scope>
    <source>
        <strain evidence="2 3">MER_TA_151</strain>
    </source>
</reference>
<keyword evidence="3" id="KW-1185">Reference proteome</keyword>
<dbReference type="RefSeq" id="WP_150439055.1">
    <property type="nucleotide sequence ID" value="NZ_VYKL01000013.1"/>
</dbReference>
<gene>
    <name evidence="2" type="ORF">F4V44_05815</name>
</gene>
<dbReference type="EMBL" id="VYKL01000013">
    <property type="protein sequence ID" value="KAA9027514.1"/>
    <property type="molecule type" value="Genomic_DNA"/>
</dbReference>
<sequence>MNFYVQQSISINLLKIEGITNSSVLQIGSAGIIKPVSNLFNTGGFTGPAPQAPRPGELLEAPAVPLTSPTA</sequence>
<organism evidence="2 3">
    <name type="scientific">Niallia endozanthoxylica</name>
    <dbReference type="NCBI Taxonomy" id="2036016"/>
    <lineage>
        <taxon>Bacteria</taxon>
        <taxon>Bacillati</taxon>
        <taxon>Bacillota</taxon>
        <taxon>Bacilli</taxon>
        <taxon>Bacillales</taxon>
        <taxon>Bacillaceae</taxon>
        <taxon>Niallia</taxon>
    </lineage>
</organism>
<evidence type="ECO:0000313" key="3">
    <source>
        <dbReference type="Proteomes" id="UP000326671"/>
    </source>
</evidence>
<dbReference type="OrthoDB" id="2971631at2"/>
<feature type="region of interest" description="Disordered" evidence="1">
    <location>
        <begin position="44"/>
        <end position="71"/>
    </location>
</feature>
<proteinExistence type="predicted"/>
<dbReference type="Proteomes" id="UP000326671">
    <property type="component" value="Unassembled WGS sequence"/>
</dbReference>
<dbReference type="Pfam" id="PF10803">
    <property type="entry name" value="GerPB"/>
    <property type="match status" value="1"/>
</dbReference>
<evidence type="ECO:0000313" key="2">
    <source>
        <dbReference type="EMBL" id="KAA9027514.1"/>
    </source>
</evidence>
<accession>A0A5J5I1U1</accession>
<name>A0A5J5I1U1_9BACI</name>
<dbReference type="AlphaFoldDB" id="A0A5J5I1U1"/>